<keyword evidence="7" id="KW-1185">Reference proteome</keyword>
<dbReference type="PANTHER" id="PTHR11706:SF101">
    <property type="entry name" value="MANGANESE TRANSPORTER SMF1"/>
    <property type="match status" value="1"/>
</dbReference>
<dbReference type="AlphaFoldDB" id="A0A4S4MDX3"/>
<proteinExistence type="predicted"/>
<dbReference type="OrthoDB" id="409173at2759"/>
<dbReference type="InterPro" id="IPR001046">
    <property type="entry name" value="NRAMP_fam"/>
</dbReference>
<evidence type="ECO:0000313" key="7">
    <source>
        <dbReference type="Proteomes" id="UP000308730"/>
    </source>
</evidence>
<dbReference type="PANTHER" id="PTHR11706">
    <property type="entry name" value="SOLUTE CARRIER PROTEIN FAMILY 11 MEMBER"/>
    <property type="match status" value="1"/>
</dbReference>
<dbReference type="NCBIfam" id="NF037982">
    <property type="entry name" value="Nramp_1"/>
    <property type="match status" value="1"/>
</dbReference>
<keyword evidence="3 5" id="KW-1133">Transmembrane helix</keyword>
<keyword evidence="4 5" id="KW-0472">Membrane</keyword>
<evidence type="ECO:0000256" key="1">
    <source>
        <dbReference type="ARBA" id="ARBA00004141"/>
    </source>
</evidence>
<keyword evidence="2 5" id="KW-0812">Transmembrane</keyword>
<feature type="transmembrane region" description="Helical" evidence="5">
    <location>
        <begin position="186"/>
        <end position="204"/>
    </location>
</feature>
<evidence type="ECO:0000256" key="2">
    <source>
        <dbReference type="ARBA" id="ARBA00022692"/>
    </source>
</evidence>
<comment type="caution">
    <text evidence="6">The sequence shown here is derived from an EMBL/GenBank/DDBJ whole genome shotgun (WGS) entry which is preliminary data.</text>
</comment>
<dbReference type="GO" id="GO:0005886">
    <property type="term" value="C:plasma membrane"/>
    <property type="evidence" value="ECO:0007669"/>
    <property type="project" value="TreeGrafter"/>
</dbReference>
<accession>A0A4S4MDX3</accession>
<evidence type="ECO:0000256" key="4">
    <source>
        <dbReference type="ARBA" id="ARBA00023136"/>
    </source>
</evidence>
<gene>
    <name evidence="6" type="ORF">EUX98_g8070</name>
</gene>
<feature type="transmembrane region" description="Helical" evidence="5">
    <location>
        <begin position="210"/>
        <end position="233"/>
    </location>
</feature>
<dbReference type="Pfam" id="PF01566">
    <property type="entry name" value="Nramp"/>
    <property type="match status" value="1"/>
</dbReference>
<evidence type="ECO:0000313" key="6">
    <source>
        <dbReference type="EMBL" id="THH23107.1"/>
    </source>
</evidence>
<protein>
    <submittedName>
        <fullName evidence="6">Uncharacterized protein</fullName>
    </submittedName>
</protein>
<dbReference type="GO" id="GO:0015086">
    <property type="term" value="F:cadmium ion transmembrane transporter activity"/>
    <property type="evidence" value="ECO:0007669"/>
    <property type="project" value="TreeGrafter"/>
</dbReference>
<sequence>MLGATVMPHALFLGSFLATRNRLSDSSASLPTSANVSDPPAHNILRRLRTYFNSLFEVSRTERKADTMGYRDKYARENNDLSFIQAHLTHGLVDVIVSLLAIAVPINSAILIIAATVFHKKMQAAPAGLFDAYDLIKSRIGEAAGVLFAVALLCSGQTASITATLAGQVVSEGFIEWRISPFMRRIITRMLGLIPSMVVAIAVGRPGLNTLLVASQVVLSIVLPFVAFPLIYLTSSKSIMRVRKSVAHKSDSPVLPPCPVVTVVETPAHDQIGLAFDDLQTPVLECSTRVHLTDEKTGLGGIEEEKREVVMPDSPVIVEEESSPACEDVDEFIDYSNGWFTIVVVSLIFLVVIAANVYVIVILALGDE</sequence>
<dbReference type="GO" id="GO:0005384">
    <property type="term" value="F:manganese ion transmembrane transporter activity"/>
    <property type="evidence" value="ECO:0007669"/>
    <property type="project" value="TreeGrafter"/>
</dbReference>
<reference evidence="6 7" key="1">
    <citation type="submission" date="2019-02" db="EMBL/GenBank/DDBJ databases">
        <title>Genome sequencing of the rare red list fungi Antrodiella citrinella (Flaviporus citrinellus).</title>
        <authorList>
            <person name="Buettner E."/>
            <person name="Kellner H."/>
        </authorList>
    </citation>
    <scope>NUCLEOTIDE SEQUENCE [LARGE SCALE GENOMIC DNA]</scope>
    <source>
        <strain evidence="6 7">DSM 108506</strain>
    </source>
</reference>
<comment type="subcellular location">
    <subcellularLocation>
        <location evidence="1">Membrane</location>
        <topology evidence="1">Multi-pass membrane protein</topology>
    </subcellularLocation>
</comment>
<name>A0A4S4MDX3_9APHY</name>
<feature type="transmembrane region" description="Helical" evidence="5">
    <location>
        <begin position="339"/>
        <end position="365"/>
    </location>
</feature>
<dbReference type="GO" id="GO:0030026">
    <property type="term" value="P:intracellular manganese ion homeostasis"/>
    <property type="evidence" value="ECO:0007669"/>
    <property type="project" value="TreeGrafter"/>
</dbReference>
<feature type="transmembrane region" description="Helical" evidence="5">
    <location>
        <begin position="95"/>
        <end position="118"/>
    </location>
</feature>
<dbReference type="GO" id="GO:0034755">
    <property type="term" value="P:iron ion transmembrane transport"/>
    <property type="evidence" value="ECO:0007669"/>
    <property type="project" value="TreeGrafter"/>
</dbReference>
<dbReference type="EMBL" id="SGPM01000393">
    <property type="protein sequence ID" value="THH23107.1"/>
    <property type="molecule type" value="Genomic_DNA"/>
</dbReference>
<evidence type="ECO:0000256" key="3">
    <source>
        <dbReference type="ARBA" id="ARBA00022989"/>
    </source>
</evidence>
<evidence type="ECO:0000256" key="5">
    <source>
        <dbReference type="SAM" id="Phobius"/>
    </source>
</evidence>
<dbReference type="Proteomes" id="UP000308730">
    <property type="component" value="Unassembled WGS sequence"/>
</dbReference>
<organism evidence="6 7">
    <name type="scientific">Antrodiella citrinella</name>
    <dbReference type="NCBI Taxonomy" id="2447956"/>
    <lineage>
        <taxon>Eukaryota</taxon>
        <taxon>Fungi</taxon>
        <taxon>Dikarya</taxon>
        <taxon>Basidiomycota</taxon>
        <taxon>Agaricomycotina</taxon>
        <taxon>Agaricomycetes</taxon>
        <taxon>Polyporales</taxon>
        <taxon>Steccherinaceae</taxon>
        <taxon>Antrodiella</taxon>
    </lineage>
</organism>